<gene>
    <name evidence="1" type="ORF">MA16_Dca016875</name>
</gene>
<dbReference type="Proteomes" id="UP000233837">
    <property type="component" value="Unassembled WGS sequence"/>
</dbReference>
<proteinExistence type="predicted"/>
<accession>A0A2I0WNT0</accession>
<dbReference type="InterPro" id="IPR043502">
    <property type="entry name" value="DNA/RNA_pol_sf"/>
</dbReference>
<dbReference type="AlphaFoldDB" id="A0A2I0WNT0"/>
<name>A0A2I0WNT0_9ASPA</name>
<dbReference type="EMBL" id="KZ502519">
    <property type="protein sequence ID" value="PKU77308.1"/>
    <property type="molecule type" value="Genomic_DNA"/>
</dbReference>
<keyword evidence="2" id="KW-1185">Reference proteome</keyword>
<reference evidence="1 2" key="1">
    <citation type="journal article" date="2016" name="Sci. Rep.">
        <title>The Dendrobium catenatum Lindl. genome sequence provides insights into polysaccharide synthase, floral development and adaptive evolution.</title>
        <authorList>
            <person name="Zhang G.Q."/>
            <person name="Xu Q."/>
            <person name="Bian C."/>
            <person name="Tsai W.C."/>
            <person name="Yeh C.M."/>
            <person name="Liu K.W."/>
            <person name="Yoshida K."/>
            <person name="Zhang L.S."/>
            <person name="Chang S.B."/>
            <person name="Chen F."/>
            <person name="Shi Y."/>
            <person name="Su Y.Y."/>
            <person name="Zhang Y.Q."/>
            <person name="Chen L.J."/>
            <person name="Yin Y."/>
            <person name="Lin M."/>
            <person name="Huang H."/>
            <person name="Deng H."/>
            <person name="Wang Z.W."/>
            <person name="Zhu S.L."/>
            <person name="Zhao X."/>
            <person name="Deng C."/>
            <person name="Niu S.C."/>
            <person name="Huang J."/>
            <person name="Wang M."/>
            <person name="Liu G.H."/>
            <person name="Yang H.J."/>
            <person name="Xiao X.J."/>
            <person name="Hsiao Y.Y."/>
            <person name="Wu W.L."/>
            <person name="Chen Y.Y."/>
            <person name="Mitsuda N."/>
            <person name="Ohme-Takagi M."/>
            <person name="Luo Y.B."/>
            <person name="Van de Peer Y."/>
            <person name="Liu Z.J."/>
        </authorList>
    </citation>
    <scope>NUCLEOTIDE SEQUENCE [LARGE SCALE GENOMIC DNA]</scope>
    <source>
        <tissue evidence="1">The whole plant</tissue>
    </source>
</reference>
<evidence type="ECO:0000313" key="1">
    <source>
        <dbReference type="EMBL" id="PKU77308.1"/>
    </source>
</evidence>
<protein>
    <recommendedName>
        <fullName evidence="3">RNA-directed DNA polymerase</fullName>
    </recommendedName>
</protein>
<sequence length="118" mass="13345">MHKKNYLCTNELAGSLPSSIISLLQEYEDMFPENTPYGLPPIRGIEHQIDFVSGATLPNRPAYRSNPKETKELQQQVNELMEKYLVKKSMSLCPVLLVPKKDGTSMMCVTVEPSITSW</sequence>
<evidence type="ECO:0000313" key="2">
    <source>
        <dbReference type="Proteomes" id="UP000233837"/>
    </source>
</evidence>
<dbReference type="PANTHER" id="PTHR35046:SF9">
    <property type="entry name" value="RNA-DIRECTED DNA POLYMERASE"/>
    <property type="match status" value="1"/>
</dbReference>
<dbReference type="PANTHER" id="PTHR35046">
    <property type="entry name" value="ZINC KNUCKLE (CCHC-TYPE) FAMILY PROTEIN"/>
    <property type="match status" value="1"/>
</dbReference>
<dbReference type="SUPFAM" id="SSF56672">
    <property type="entry name" value="DNA/RNA polymerases"/>
    <property type="match status" value="1"/>
</dbReference>
<dbReference type="Gene3D" id="3.10.10.10">
    <property type="entry name" value="HIV Type 1 Reverse Transcriptase, subunit A, domain 1"/>
    <property type="match status" value="1"/>
</dbReference>
<organism evidence="1 2">
    <name type="scientific">Dendrobium catenatum</name>
    <dbReference type="NCBI Taxonomy" id="906689"/>
    <lineage>
        <taxon>Eukaryota</taxon>
        <taxon>Viridiplantae</taxon>
        <taxon>Streptophyta</taxon>
        <taxon>Embryophyta</taxon>
        <taxon>Tracheophyta</taxon>
        <taxon>Spermatophyta</taxon>
        <taxon>Magnoliopsida</taxon>
        <taxon>Liliopsida</taxon>
        <taxon>Asparagales</taxon>
        <taxon>Orchidaceae</taxon>
        <taxon>Epidendroideae</taxon>
        <taxon>Malaxideae</taxon>
        <taxon>Dendrobiinae</taxon>
        <taxon>Dendrobium</taxon>
    </lineage>
</organism>
<evidence type="ECO:0008006" key="3">
    <source>
        <dbReference type="Google" id="ProtNLM"/>
    </source>
</evidence>
<reference evidence="1 2" key="2">
    <citation type="journal article" date="2017" name="Nature">
        <title>The Apostasia genome and the evolution of orchids.</title>
        <authorList>
            <person name="Zhang G.Q."/>
            <person name="Liu K.W."/>
            <person name="Li Z."/>
            <person name="Lohaus R."/>
            <person name="Hsiao Y.Y."/>
            <person name="Niu S.C."/>
            <person name="Wang J.Y."/>
            <person name="Lin Y.C."/>
            <person name="Xu Q."/>
            <person name="Chen L.J."/>
            <person name="Yoshida K."/>
            <person name="Fujiwara S."/>
            <person name="Wang Z.W."/>
            <person name="Zhang Y.Q."/>
            <person name="Mitsuda N."/>
            <person name="Wang M."/>
            <person name="Liu G.H."/>
            <person name="Pecoraro L."/>
            <person name="Huang H.X."/>
            <person name="Xiao X.J."/>
            <person name="Lin M."/>
            <person name="Wu X.Y."/>
            <person name="Wu W.L."/>
            <person name="Chen Y.Y."/>
            <person name="Chang S.B."/>
            <person name="Sakamoto S."/>
            <person name="Ohme-Takagi M."/>
            <person name="Yagi M."/>
            <person name="Zeng S.J."/>
            <person name="Shen C.Y."/>
            <person name="Yeh C.M."/>
            <person name="Luo Y.B."/>
            <person name="Tsai W.C."/>
            <person name="Van de Peer Y."/>
            <person name="Liu Z.J."/>
        </authorList>
    </citation>
    <scope>NUCLEOTIDE SEQUENCE [LARGE SCALE GENOMIC DNA]</scope>
    <source>
        <tissue evidence="1">The whole plant</tissue>
    </source>
</reference>